<evidence type="ECO:0000313" key="2">
    <source>
        <dbReference type="EMBL" id="KAL1267137.1"/>
    </source>
</evidence>
<comment type="caution">
    <text evidence="2">The sequence shown here is derived from an EMBL/GenBank/DDBJ whole genome shotgun (WGS) entry which is preliminary data.</text>
</comment>
<proteinExistence type="predicted"/>
<name>A0ABR3MR72_9TELE</name>
<protein>
    <submittedName>
        <fullName evidence="2">Uncharacterized protein</fullName>
    </submittedName>
</protein>
<gene>
    <name evidence="2" type="ORF">QQF64_002812</name>
</gene>
<accession>A0ABR3MR72</accession>
<keyword evidence="3" id="KW-1185">Reference proteome</keyword>
<organism evidence="2 3">
    <name type="scientific">Cirrhinus molitorella</name>
    <name type="common">mud carp</name>
    <dbReference type="NCBI Taxonomy" id="172907"/>
    <lineage>
        <taxon>Eukaryota</taxon>
        <taxon>Metazoa</taxon>
        <taxon>Chordata</taxon>
        <taxon>Craniata</taxon>
        <taxon>Vertebrata</taxon>
        <taxon>Euteleostomi</taxon>
        <taxon>Actinopterygii</taxon>
        <taxon>Neopterygii</taxon>
        <taxon>Teleostei</taxon>
        <taxon>Ostariophysi</taxon>
        <taxon>Cypriniformes</taxon>
        <taxon>Cyprinidae</taxon>
        <taxon>Labeoninae</taxon>
        <taxon>Labeonini</taxon>
        <taxon>Cirrhinus</taxon>
    </lineage>
</organism>
<evidence type="ECO:0000256" key="1">
    <source>
        <dbReference type="SAM" id="MobiDB-lite"/>
    </source>
</evidence>
<feature type="compositionally biased region" description="Basic and acidic residues" evidence="1">
    <location>
        <begin position="1"/>
        <end position="11"/>
    </location>
</feature>
<dbReference type="Proteomes" id="UP001558613">
    <property type="component" value="Unassembled WGS sequence"/>
</dbReference>
<dbReference type="EMBL" id="JAYMGO010000010">
    <property type="protein sequence ID" value="KAL1267137.1"/>
    <property type="molecule type" value="Genomic_DNA"/>
</dbReference>
<sequence length="67" mass="7000">MINDERARERIGAPPPSRALTGRGTRGPSAIWEPLSELHQSEPVAGSFSGPFLSPLPGPLLGILGAI</sequence>
<reference evidence="2 3" key="1">
    <citation type="submission" date="2023-09" db="EMBL/GenBank/DDBJ databases">
        <authorList>
            <person name="Wang M."/>
        </authorList>
    </citation>
    <scope>NUCLEOTIDE SEQUENCE [LARGE SCALE GENOMIC DNA]</scope>
    <source>
        <strain evidence="2">GT-2023</strain>
        <tissue evidence="2">Liver</tissue>
    </source>
</reference>
<evidence type="ECO:0000313" key="3">
    <source>
        <dbReference type="Proteomes" id="UP001558613"/>
    </source>
</evidence>
<feature type="region of interest" description="Disordered" evidence="1">
    <location>
        <begin position="1"/>
        <end position="28"/>
    </location>
</feature>